<evidence type="ECO:0000313" key="2">
    <source>
        <dbReference type="EMBL" id="RPA79943.1"/>
    </source>
</evidence>
<sequence>MKITVESSIFAQKASLLDGKLPQIVQSQPDKQDDLGERVDIDVIVRKGIDAAQPCETVSPEASIRPEMPVNRDRVQRQEAESVSDAWKDPANTHSAAATDSEIPMAILAPDQLRDSSVFADGLLASNPTAMHDDIGQFLHQERDDIQYTSYPTLRIEHKAQRKADHKRKLAEQRQIQNENSKALLEDRYRLLLRRRISMARKERRELEANHLEATFKRNDDNSLEDSVRLALDICQSEGYDLGQTCSFFRRALSTDRKGLDSDKLATFADRERERRHDDINIHLWQNIDNPENRIILNPRRIPPRRIWDLRSNRVIPFDSELLKNAKVWAISHSWVDESERTDIATEINNYEWPVPVPKGTSLENIRSYLLENLKAEYCWLDILCLRQDCPGDASAFEDIRKQEWEIDIPTIGNVYLGEINVLRYYNGLGKRFSLSGWSSERHWTNRPWTLQETKANSHIGGLEDINSAALSEIMTHPITDGRYRNHSLNDYERLSTPAMVSRLLEFPSPLWGDSEPTADSKSESDQVVRSGIFDIIREIRARIATYPVDIRIAGIGLIADFPTLPTYSQSQDAESAWRNCVTHMQTELKEDLLFLLPFAYGSISDTSTRWFPTWKQMETMDLPEDEQSRALPARIVNTSTKPPALSENPLQYSYYGEFIDQATLNWSPHACGVQCPGLPTHATGTIRLPGGLSLDIVASPVAPGLSPSDRNPYSFLKREDSSSLIIARKVTDLNRTSCVILKKLTVASLTPKAQEDWCTHSKDIGKHKECVFPSGDTDLENESIRLLL</sequence>
<name>A0A3N4I1I6_ASCIM</name>
<evidence type="ECO:0000256" key="1">
    <source>
        <dbReference type="SAM" id="MobiDB-lite"/>
    </source>
</evidence>
<keyword evidence="3" id="KW-1185">Reference proteome</keyword>
<dbReference type="OrthoDB" id="5386682at2759"/>
<dbReference type="EMBL" id="ML119693">
    <property type="protein sequence ID" value="RPA79943.1"/>
    <property type="molecule type" value="Genomic_DNA"/>
</dbReference>
<gene>
    <name evidence="2" type="ORF">BJ508DRAFT_362849</name>
</gene>
<evidence type="ECO:0000313" key="3">
    <source>
        <dbReference type="Proteomes" id="UP000275078"/>
    </source>
</evidence>
<evidence type="ECO:0008006" key="4">
    <source>
        <dbReference type="Google" id="ProtNLM"/>
    </source>
</evidence>
<organism evidence="2 3">
    <name type="scientific">Ascobolus immersus RN42</name>
    <dbReference type="NCBI Taxonomy" id="1160509"/>
    <lineage>
        <taxon>Eukaryota</taxon>
        <taxon>Fungi</taxon>
        <taxon>Dikarya</taxon>
        <taxon>Ascomycota</taxon>
        <taxon>Pezizomycotina</taxon>
        <taxon>Pezizomycetes</taxon>
        <taxon>Pezizales</taxon>
        <taxon>Ascobolaceae</taxon>
        <taxon>Ascobolus</taxon>
    </lineage>
</organism>
<feature type="compositionally biased region" description="Basic and acidic residues" evidence="1">
    <location>
        <begin position="70"/>
        <end position="80"/>
    </location>
</feature>
<protein>
    <recommendedName>
        <fullName evidence="4">Heterokaryon incompatibility domain-containing protein</fullName>
    </recommendedName>
</protein>
<accession>A0A3N4I1I6</accession>
<reference evidence="2 3" key="1">
    <citation type="journal article" date="2018" name="Nat. Ecol. Evol.">
        <title>Pezizomycetes genomes reveal the molecular basis of ectomycorrhizal truffle lifestyle.</title>
        <authorList>
            <person name="Murat C."/>
            <person name="Payen T."/>
            <person name="Noel B."/>
            <person name="Kuo A."/>
            <person name="Morin E."/>
            <person name="Chen J."/>
            <person name="Kohler A."/>
            <person name="Krizsan K."/>
            <person name="Balestrini R."/>
            <person name="Da Silva C."/>
            <person name="Montanini B."/>
            <person name="Hainaut M."/>
            <person name="Levati E."/>
            <person name="Barry K.W."/>
            <person name="Belfiori B."/>
            <person name="Cichocki N."/>
            <person name="Clum A."/>
            <person name="Dockter R.B."/>
            <person name="Fauchery L."/>
            <person name="Guy J."/>
            <person name="Iotti M."/>
            <person name="Le Tacon F."/>
            <person name="Lindquist E.A."/>
            <person name="Lipzen A."/>
            <person name="Malagnac F."/>
            <person name="Mello A."/>
            <person name="Molinier V."/>
            <person name="Miyauchi S."/>
            <person name="Poulain J."/>
            <person name="Riccioni C."/>
            <person name="Rubini A."/>
            <person name="Sitrit Y."/>
            <person name="Splivallo R."/>
            <person name="Traeger S."/>
            <person name="Wang M."/>
            <person name="Zifcakova L."/>
            <person name="Wipf D."/>
            <person name="Zambonelli A."/>
            <person name="Paolocci F."/>
            <person name="Nowrousian M."/>
            <person name="Ottonello S."/>
            <person name="Baldrian P."/>
            <person name="Spatafora J.W."/>
            <person name="Henrissat B."/>
            <person name="Nagy L.G."/>
            <person name="Aury J.M."/>
            <person name="Wincker P."/>
            <person name="Grigoriev I.V."/>
            <person name="Bonfante P."/>
            <person name="Martin F.M."/>
        </authorList>
    </citation>
    <scope>NUCLEOTIDE SEQUENCE [LARGE SCALE GENOMIC DNA]</scope>
    <source>
        <strain evidence="2 3">RN42</strain>
    </source>
</reference>
<dbReference type="Proteomes" id="UP000275078">
    <property type="component" value="Unassembled WGS sequence"/>
</dbReference>
<proteinExistence type="predicted"/>
<feature type="region of interest" description="Disordered" evidence="1">
    <location>
        <begin position="60"/>
        <end position="99"/>
    </location>
</feature>
<dbReference type="AlphaFoldDB" id="A0A3N4I1I6"/>